<dbReference type="RefSeq" id="WP_394507052.1">
    <property type="nucleotide sequence ID" value="NZ_JBIEIL010000007.1"/>
</dbReference>
<dbReference type="EMBL" id="JBIEIL010000007">
    <property type="protein sequence ID" value="MFG6205873.1"/>
    <property type="molecule type" value="Genomic_DNA"/>
</dbReference>
<name>A0ABW7DFR6_9PSED</name>
<keyword evidence="2" id="KW-1185">Reference proteome</keyword>
<evidence type="ECO:0000313" key="2">
    <source>
        <dbReference type="Proteomes" id="UP001605918"/>
    </source>
</evidence>
<accession>A0ABW7DFR6</accession>
<proteinExistence type="predicted"/>
<comment type="caution">
    <text evidence="1">The sequence shown here is derived from an EMBL/GenBank/DDBJ whole genome shotgun (WGS) entry which is preliminary data.</text>
</comment>
<evidence type="ECO:0000313" key="1">
    <source>
        <dbReference type="EMBL" id="MFG6205873.1"/>
    </source>
</evidence>
<organism evidence="1 2">
    <name type="scientific">Pseudomonas retamae</name>
    <dbReference type="NCBI Taxonomy" id="702110"/>
    <lineage>
        <taxon>Bacteria</taxon>
        <taxon>Pseudomonadati</taxon>
        <taxon>Pseudomonadota</taxon>
        <taxon>Gammaproteobacteria</taxon>
        <taxon>Pseudomonadales</taxon>
        <taxon>Pseudomonadaceae</taxon>
        <taxon>Pseudomonas</taxon>
    </lineage>
</organism>
<protein>
    <submittedName>
        <fullName evidence="1">Uncharacterized protein</fullName>
    </submittedName>
</protein>
<sequence>MYNETKMLAYTQWHDLLTNTSTFSAPEDRYDELLRLADDYRSRGIINAPERNTLIEIATAAYTRSVTAATPESNHSGIHP</sequence>
<dbReference type="Proteomes" id="UP001605918">
    <property type="component" value="Unassembled WGS sequence"/>
</dbReference>
<gene>
    <name evidence="1" type="ORF">ACGSLL_16045</name>
</gene>
<reference evidence="1 2" key="1">
    <citation type="submission" date="2024-10" db="EMBL/GenBank/DDBJ databases">
        <title>Whole genome of Pseudomonas sp Strain RB5.</title>
        <authorList>
            <person name="Selami N."/>
        </authorList>
    </citation>
    <scope>NUCLEOTIDE SEQUENCE [LARGE SCALE GENOMIC DNA]</scope>
    <source>
        <strain evidence="1 2">RB5</strain>
    </source>
</reference>